<organism evidence="7 8">
    <name type="scientific">Corynebacterium occultum</name>
    <dbReference type="NCBI Taxonomy" id="2675219"/>
    <lineage>
        <taxon>Bacteria</taxon>
        <taxon>Bacillati</taxon>
        <taxon>Actinomycetota</taxon>
        <taxon>Actinomycetes</taxon>
        <taxon>Mycobacteriales</taxon>
        <taxon>Corynebacteriaceae</taxon>
        <taxon>Corynebacterium</taxon>
    </lineage>
</organism>
<evidence type="ECO:0000256" key="2">
    <source>
        <dbReference type="ARBA" id="ARBA00022692"/>
    </source>
</evidence>
<feature type="domain" description="Major facilitator superfamily (MFS) profile" evidence="6">
    <location>
        <begin position="42"/>
        <end position="443"/>
    </location>
</feature>
<dbReference type="PANTHER" id="PTHR23508:SF10">
    <property type="entry name" value="CARBOXYLIC ACID TRANSPORTER PROTEIN HOMOLOG"/>
    <property type="match status" value="1"/>
</dbReference>
<dbReference type="GO" id="GO:0046943">
    <property type="term" value="F:carboxylic acid transmembrane transporter activity"/>
    <property type="evidence" value="ECO:0007669"/>
    <property type="project" value="TreeGrafter"/>
</dbReference>
<evidence type="ECO:0000259" key="6">
    <source>
        <dbReference type="PROSITE" id="PS50850"/>
    </source>
</evidence>
<dbReference type="Proteomes" id="UP000424462">
    <property type="component" value="Chromosome"/>
</dbReference>
<dbReference type="PROSITE" id="PS00216">
    <property type="entry name" value="SUGAR_TRANSPORT_1"/>
    <property type="match status" value="1"/>
</dbReference>
<gene>
    <name evidence="7" type="primary">pcaK2</name>
    <name evidence="7" type="ORF">COCCU_04355</name>
</gene>
<dbReference type="CDD" id="cd17365">
    <property type="entry name" value="MFS_PcaK_like"/>
    <property type="match status" value="1"/>
</dbReference>
<accession>A0A6B8VUP6</accession>
<dbReference type="PANTHER" id="PTHR23508">
    <property type="entry name" value="CARBOXYLIC ACID TRANSPORTER PROTEIN HOMOLOG"/>
    <property type="match status" value="1"/>
</dbReference>
<feature type="transmembrane region" description="Helical" evidence="5">
    <location>
        <begin position="328"/>
        <end position="346"/>
    </location>
</feature>
<keyword evidence="4 5" id="KW-0472">Membrane</keyword>
<evidence type="ECO:0000313" key="8">
    <source>
        <dbReference type="Proteomes" id="UP000424462"/>
    </source>
</evidence>
<protein>
    <submittedName>
        <fullName evidence="7">4-hydroxybenzoate transporter PcaK</fullName>
    </submittedName>
</protein>
<keyword evidence="3 5" id="KW-1133">Transmembrane helix</keyword>
<feature type="transmembrane region" description="Helical" evidence="5">
    <location>
        <begin position="133"/>
        <end position="154"/>
    </location>
</feature>
<evidence type="ECO:0000313" key="7">
    <source>
        <dbReference type="EMBL" id="QGU06819.1"/>
    </source>
</evidence>
<dbReference type="InterPro" id="IPR011701">
    <property type="entry name" value="MFS"/>
</dbReference>
<dbReference type="InterPro" id="IPR005829">
    <property type="entry name" value="Sugar_transporter_CS"/>
</dbReference>
<feature type="transmembrane region" description="Helical" evidence="5">
    <location>
        <begin position="75"/>
        <end position="96"/>
    </location>
</feature>
<feature type="transmembrane region" description="Helical" evidence="5">
    <location>
        <begin position="352"/>
        <end position="377"/>
    </location>
</feature>
<sequence>MASPSNSQRTGSDNVTVPAPHGIGASENRFQILGIGGKRLAAVLLGWFFVVFDGYDLIVYGTVQASLMETWNLSAGTAGTIGSTAFVGMVIGAVWIGRLSDRVGRKAAVIGSVIVLSIFTLLCAFAPNPWVFGALRLLAGIGLGGLVPSVNAMVSDLVPRNTMSKWSTVMMSGVPIGGSIAAVLAQFIVPSHDEWGWRFMFLLALVPIVIGLPLAMKVIPNDRDIEADYAAREGEGDAARAAAAGETGGEVGFKDLLGDRYRTISIWFAVATFVTLLAWYGLGTWLPKLMQEAGYNFGAALNFTLALNLGAVIGSIVTAWAGDKFGPLRSGAVAAGVAGIALLLLLTEPSVAMVYVILILAGVGTHGTQILIISAVAQFYPHNLRGTALGWALGVGRLGAVLAPQLAGLLLGWGLGVGSSYLLFGGSALLSSVALVILLSISNKASSRYTVTESIK</sequence>
<dbReference type="RefSeq" id="WP_156230393.1">
    <property type="nucleotide sequence ID" value="NZ_CP046455.1"/>
</dbReference>
<dbReference type="AlphaFoldDB" id="A0A6B8VUP6"/>
<dbReference type="InterPro" id="IPR020846">
    <property type="entry name" value="MFS_dom"/>
</dbReference>
<dbReference type="EMBL" id="CP046455">
    <property type="protein sequence ID" value="QGU06819.1"/>
    <property type="molecule type" value="Genomic_DNA"/>
</dbReference>
<evidence type="ECO:0000256" key="3">
    <source>
        <dbReference type="ARBA" id="ARBA00022989"/>
    </source>
</evidence>
<dbReference type="GO" id="GO:0005886">
    <property type="term" value="C:plasma membrane"/>
    <property type="evidence" value="ECO:0007669"/>
    <property type="project" value="UniProtKB-SubCell"/>
</dbReference>
<keyword evidence="8" id="KW-1185">Reference proteome</keyword>
<dbReference type="Gene3D" id="1.20.1250.20">
    <property type="entry name" value="MFS general substrate transporter like domains"/>
    <property type="match status" value="1"/>
</dbReference>
<dbReference type="KEGG" id="cok:COCCU_04355"/>
<feature type="transmembrane region" description="Helical" evidence="5">
    <location>
        <begin position="421"/>
        <end position="441"/>
    </location>
</feature>
<evidence type="ECO:0000256" key="1">
    <source>
        <dbReference type="ARBA" id="ARBA00004651"/>
    </source>
</evidence>
<feature type="transmembrane region" description="Helical" evidence="5">
    <location>
        <begin position="389"/>
        <end position="415"/>
    </location>
</feature>
<feature type="transmembrane region" description="Helical" evidence="5">
    <location>
        <begin position="264"/>
        <end position="282"/>
    </location>
</feature>
<dbReference type="SUPFAM" id="SSF103473">
    <property type="entry name" value="MFS general substrate transporter"/>
    <property type="match status" value="1"/>
</dbReference>
<name>A0A6B8VUP6_9CORY</name>
<feature type="transmembrane region" description="Helical" evidence="5">
    <location>
        <begin position="166"/>
        <end position="189"/>
    </location>
</feature>
<proteinExistence type="predicted"/>
<feature type="transmembrane region" description="Helical" evidence="5">
    <location>
        <begin position="108"/>
        <end position="127"/>
    </location>
</feature>
<keyword evidence="2 5" id="KW-0812">Transmembrane</keyword>
<dbReference type="PROSITE" id="PS50850">
    <property type="entry name" value="MFS"/>
    <property type="match status" value="1"/>
</dbReference>
<feature type="transmembrane region" description="Helical" evidence="5">
    <location>
        <begin position="195"/>
        <end position="215"/>
    </location>
</feature>
<feature type="transmembrane region" description="Helical" evidence="5">
    <location>
        <begin position="40"/>
        <end position="63"/>
    </location>
</feature>
<reference evidence="7 8" key="1">
    <citation type="submission" date="2019-11" db="EMBL/GenBank/DDBJ databases">
        <title>Complete genome sequence of Corynebacterium kalinowskii 1959, a novel Corynebacterium species isolated from soil of a small paddock in Vilsendorf, Germany.</title>
        <authorList>
            <person name="Schaffert L."/>
            <person name="Ruwe M."/>
            <person name="Milse J."/>
            <person name="Hanuschka K."/>
            <person name="Ortseifen V."/>
            <person name="Droste J."/>
            <person name="Brandt D."/>
            <person name="Schlueter L."/>
            <person name="Kutter Y."/>
            <person name="Vinke S."/>
            <person name="Viehoefer P."/>
            <person name="Jacob L."/>
            <person name="Luebke N.-C."/>
            <person name="Schulte-Berndt E."/>
            <person name="Hain C."/>
            <person name="Linder M."/>
            <person name="Schmidt P."/>
            <person name="Wollenschlaeger L."/>
            <person name="Luttermann T."/>
            <person name="Thieme E."/>
            <person name="Hassa J."/>
            <person name="Haak M."/>
            <person name="Wittchen M."/>
            <person name="Mentz A."/>
            <person name="Persicke M."/>
            <person name="Busche T."/>
            <person name="Ruckert C."/>
        </authorList>
    </citation>
    <scope>NUCLEOTIDE SEQUENCE [LARGE SCALE GENOMIC DNA]</scope>
    <source>
        <strain evidence="7 8">2039</strain>
    </source>
</reference>
<evidence type="ECO:0000256" key="5">
    <source>
        <dbReference type="SAM" id="Phobius"/>
    </source>
</evidence>
<feature type="transmembrane region" description="Helical" evidence="5">
    <location>
        <begin position="294"/>
        <end position="321"/>
    </location>
</feature>
<dbReference type="InterPro" id="IPR036259">
    <property type="entry name" value="MFS_trans_sf"/>
</dbReference>
<evidence type="ECO:0000256" key="4">
    <source>
        <dbReference type="ARBA" id="ARBA00023136"/>
    </source>
</evidence>
<comment type="subcellular location">
    <subcellularLocation>
        <location evidence="1">Cell membrane</location>
        <topology evidence="1">Multi-pass membrane protein</topology>
    </subcellularLocation>
</comment>
<dbReference type="Pfam" id="PF07690">
    <property type="entry name" value="MFS_1"/>
    <property type="match status" value="1"/>
</dbReference>